<organism evidence="2 3">
    <name type="scientific">Muricaecibacterium torontonense</name>
    <dbReference type="NCBI Taxonomy" id="3032871"/>
    <lineage>
        <taxon>Bacteria</taxon>
        <taxon>Bacillati</taxon>
        <taxon>Actinomycetota</taxon>
        <taxon>Coriobacteriia</taxon>
        <taxon>Coriobacteriales</taxon>
        <taxon>Atopobiaceae</taxon>
        <taxon>Muricaecibacterium</taxon>
    </lineage>
</organism>
<keyword evidence="3" id="KW-1185">Reference proteome</keyword>
<protein>
    <submittedName>
        <fullName evidence="2">DUF979 domain-containing protein</fullName>
    </submittedName>
</protein>
<proteinExistence type="predicted"/>
<dbReference type="Pfam" id="PF06166">
    <property type="entry name" value="DUF979"/>
    <property type="match status" value="1"/>
</dbReference>
<evidence type="ECO:0000313" key="3">
    <source>
        <dbReference type="Proteomes" id="UP000310263"/>
    </source>
</evidence>
<keyword evidence="1" id="KW-0812">Transmembrane</keyword>
<dbReference type="EMBL" id="SRYE01000004">
    <property type="protein sequence ID" value="TGY61737.1"/>
    <property type="molecule type" value="Genomic_DNA"/>
</dbReference>
<gene>
    <name evidence="2" type="ORF">E5334_06960</name>
</gene>
<dbReference type="InterPro" id="IPR009323">
    <property type="entry name" value="DUF979"/>
</dbReference>
<keyword evidence="1" id="KW-0472">Membrane</keyword>
<feature type="transmembrane region" description="Helical" evidence="1">
    <location>
        <begin position="203"/>
        <end position="224"/>
    </location>
</feature>
<sequence>MEFFMDPEVTFGNKALEVFYIVMGLMSIYAGIRNYRDKTNPARVGTAVFWCSLGVVLALGRWLPSLVSGVLVVVMVLPAVFGKVKSGQASADDAPTTQEVAVNYQKIGTKIFIPALCLGVFAISGALIPGVGALAGCCFGVVAAAIILFVYSRSNTPHVFLNDSERLLSAMGALSMLPMLLASLGAIFTAAGVGGVIAEMVGAVIPSDNLAIGIIVFGIGMMLFTMIMGNAFAAITVMTVGIGAPFVLIFGVDPSFIGILALTCGYCGTLLTPMAANFNIVPVALLEMNDRMGVIKKQVLTALVMIVFQIGYMLIASFMMLG</sequence>
<evidence type="ECO:0000256" key="1">
    <source>
        <dbReference type="SAM" id="Phobius"/>
    </source>
</evidence>
<feature type="transmembrane region" description="Helical" evidence="1">
    <location>
        <begin position="69"/>
        <end position="86"/>
    </location>
</feature>
<feature type="transmembrane region" description="Helical" evidence="1">
    <location>
        <begin position="256"/>
        <end position="278"/>
    </location>
</feature>
<feature type="transmembrane region" description="Helical" evidence="1">
    <location>
        <begin position="107"/>
        <end position="127"/>
    </location>
</feature>
<feature type="transmembrane region" description="Helical" evidence="1">
    <location>
        <begin position="15"/>
        <end position="32"/>
    </location>
</feature>
<dbReference type="AlphaFoldDB" id="A0A4S2F078"/>
<dbReference type="Proteomes" id="UP000310263">
    <property type="component" value="Unassembled WGS sequence"/>
</dbReference>
<feature type="transmembrane region" description="Helical" evidence="1">
    <location>
        <begin position="44"/>
        <end position="63"/>
    </location>
</feature>
<dbReference type="OrthoDB" id="1689651at2"/>
<feature type="transmembrane region" description="Helical" evidence="1">
    <location>
        <begin position="133"/>
        <end position="152"/>
    </location>
</feature>
<evidence type="ECO:0000313" key="2">
    <source>
        <dbReference type="EMBL" id="TGY61737.1"/>
    </source>
</evidence>
<dbReference type="RefSeq" id="WP_136012869.1">
    <property type="nucleotide sequence ID" value="NZ_SRYE01000004.1"/>
</dbReference>
<name>A0A4S2F078_9ACTN</name>
<feature type="transmembrane region" description="Helical" evidence="1">
    <location>
        <begin position="231"/>
        <end position="250"/>
    </location>
</feature>
<feature type="transmembrane region" description="Helical" evidence="1">
    <location>
        <begin position="173"/>
        <end position="197"/>
    </location>
</feature>
<comment type="caution">
    <text evidence="2">The sequence shown here is derived from an EMBL/GenBank/DDBJ whole genome shotgun (WGS) entry which is preliminary data.</text>
</comment>
<feature type="transmembrane region" description="Helical" evidence="1">
    <location>
        <begin position="299"/>
        <end position="321"/>
    </location>
</feature>
<accession>A0A4S2F078</accession>
<reference evidence="2 3" key="1">
    <citation type="submission" date="2019-04" db="EMBL/GenBank/DDBJ databases">
        <title>Microbes associate with the intestines of laboratory mice.</title>
        <authorList>
            <person name="Navarre W."/>
            <person name="Wong E."/>
            <person name="Huang K."/>
            <person name="Tropini C."/>
            <person name="Ng K."/>
            <person name="Yu B."/>
        </authorList>
    </citation>
    <scope>NUCLEOTIDE SEQUENCE [LARGE SCALE GENOMIC DNA]</scope>
    <source>
        <strain evidence="2 3">NM07_P-09</strain>
    </source>
</reference>
<keyword evidence="1" id="KW-1133">Transmembrane helix</keyword>